<comment type="caution">
    <text evidence="4">The sequence shown here is derived from an EMBL/GenBank/DDBJ whole genome shotgun (WGS) entry which is preliminary data.</text>
</comment>
<feature type="region of interest" description="Disordered" evidence="1">
    <location>
        <begin position="1"/>
        <end position="21"/>
    </location>
</feature>
<keyword evidence="2" id="KW-1133">Transmembrane helix</keyword>
<organism evidence="4 5">
    <name type="scientific">Pseudonocardia sulfidoxydans NBRC 16205</name>
    <dbReference type="NCBI Taxonomy" id="1223511"/>
    <lineage>
        <taxon>Bacteria</taxon>
        <taxon>Bacillati</taxon>
        <taxon>Actinomycetota</taxon>
        <taxon>Actinomycetes</taxon>
        <taxon>Pseudonocardiales</taxon>
        <taxon>Pseudonocardiaceae</taxon>
        <taxon>Pseudonocardia</taxon>
    </lineage>
</organism>
<protein>
    <recommendedName>
        <fullName evidence="3">DUF4142 domain-containing protein</fullName>
    </recommendedName>
</protein>
<dbReference type="EMBL" id="BJVJ01000004">
    <property type="protein sequence ID" value="GEL21676.1"/>
    <property type="molecule type" value="Genomic_DNA"/>
</dbReference>
<proteinExistence type="predicted"/>
<reference evidence="4 5" key="1">
    <citation type="submission" date="2019-07" db="EMBL/GenBank/DDBJ databases">
        <title>Whole genome shotgun sequence of Pseudonocardia sulfidoxydans NBRC 16205.</title>
        <authorList>
            <person name="Hosoyama A."/>
            <person name="Uohara A."/>
            <person name="Ohji S."/>
            <person name="Ichikawa N."/>
        </authorList>
    </citation>
    <scope>NUCLEOTIDE SEQUENCE [LARGE SCALE GENOMIC DNA]</scope>
    <source>
        <strain evidence="4 5">NBRC 16205</strain>
    </source>
</reference>
<feature type="region of interest" description="Disordered" evidence="1">
    <location>
        <begin position="244"/>
        <end position="264"/>
    </location>
</feature>
<accession>A0A511DA63</accession>
<keyword evidence="5" id="KW-1185">Reference proteome</keyword>
<feature type="transmembrane region" description="Helical" evidence="2">
    <location>
        <begin position="270"/>
        <end position="289"/>
    </location>
</feature>
<gene>
    <name evidence="4" type="ORF">PSU4_06300</name>
</gene>
<evidence type="ECO:0000313" key="4">
    <source>
        <dbReference type="EMBL" id="GEL21676.1"/>
    </source>
</evidence>
<dbReference type="Pfam" id="PF13628">
    <property type="entry name" value="DUF4142"/>
    <property type="match status" value="1"/>
</dbReference>
<evidence type="ECO:0000313" key="5">
    <source>
        <dbReference type="Proteomes" id="UP000321685"/>
    </source>
</evidence>
<evidence type="ECO:0000259" key="3">
    <source>
        <dbReference type="Pfam" id="PF13628"/>
    </source>
</evidence>
<keyword evidence="2" id="KW-0472">Membrane</keyword>
<feature type="domain" description="DUF4142" evidence="3">
    <location>
        <begin position="110"/>
        <end position="237"/>
    </location>
</feature>
<dbReference type="InterPro" id="IPR025419">
    <property type="entry name" value="DUF4142"/>
</dbReference>
<feature type="compositionally biased region" description="Basic and acidic residues" evidence="1">
    <location>
        <begin position="1"/>
        <end position="12"/>
    </location>
</feature>
<name>A0A511DA63_9PSEU</name>
<keyword evidence="2" id="KW-0812">Transmembrane</keyword>
<evidence type="ECO:0000256" key="2">
    <source>
        <dbReference type="SAM" id="Phobius"/>
    </source>
</evidence>
<sequence length="294" mass="29457">MTRREAVDDGPRVDPIGLIRADSDGSGVRGRYAGWSIAATNHPPTRTWSPLMSHRSGRIAAGTLIAGLALVSAAACSSGTDADAPAPGATPPPAASAQPGAGGQATEAQRAAFGQAHQGALALIALGGLGTSQGDGDQVKGLAPDVTSNGQALDQAIRDQASAQGVALTDGLTSAQQQVIDDLQARNGQPFDQAWLRAALDMEQQARDAANAILNDPDASPEAKQAAQDALAKLDALKTKLTSASTSAGSAVPRSVNAGTGGQAESSDDVLPVALIGGGAVLLAGAGLWRRRQV</sequence>
<feature type="region of interest" description="Disordered" evidence="1">
    <location>
        <begin position="79"/>
        <end position="110"/>
    </location>
</feature>
<dbReference type="Proteomes" id="UP000321685">
    <property type="component" value="Unassembled WGS sequence"/>
</dbReference>
<evidence type="ECO:0000256" key="1">
    <source>
        <dbReference type="SAM" id="MobiDB-lite"/>
    </source>
</evidence>
<dbReference type="AlphaFoldDB" id="A0A511DA63"/>